<comment type="caution">
    <text evidence="6">The sequence shown here is derived from an EMBL/GenBank/DDBJ whole genome shotgun (WGS) entry which is preliminary data.</text>
</comment>
<accession>A0ABP7PRK5</accession>
<dbReference type="NCBIfam" id="TIGR01727">
    <property type="entry name" value="oligo_HPY"/>
    <property type="match status" value="1"/>
</dbReference>
<evidence type="ECO:0000256" key="1">
    <source>
        <dbReference type="ARBA" id="ARBA00005417"/>
    </source>
</evidence>
<dbReference type="SUPFAM" id="SSF52540">
    <property type="entry name" value="P-loop containing nucleoside triphosphate hydrolases"/>
    <property type="match status" value="1"/>
</dbReference>
<dbReference type="PROSITE" id="PS00211">
    <property type="entry name" value="ABC_TRANSPORTER_1"/>
    <property type="match status" value="1"/>
</dbReference>
<feature type="domain" description="ABC transporter" evidence="5">
    <location>
        <begin position="24"/>
        <end position="266"/>
    </location>
</feature>
<dbReference type="SMART" id="SM00382">
    <property type="entry name" value="AAA"/>
    <property type="match status" value="1"/>
</dbReference>
<dbReference type="InterPro" id="IPR003439">
    <property type="entry name" value="ABC_transporter-like_ATP-bd"/>
</dbReference>
<dbReference type="PANTHER" id="PTHR43776">
    <property type="entry name" value="TRANSPORT ATP-BINDING PROTEIN"/>
    <property type="match status" value="1"/>
</dbReference>
<keyword evidence="4 6" id="KW-0067">ATP-binding</keyword>
<gene>
    <name evidence="6" type="ORF">GCM10022278_29680</name>
</gene>
<evidence type="ECO:0000313" key="7">
    <source>
        <dbReference type="Proteomes" id="UP001501337"/>
    </source>
</evidence>
<dbReference type="GO" id="GO:0005524">
    <property type="term" value="F:ATP binding"/>
    <property type="evidence" value="ECO:0007669"/>
    <property type="project" value="UniProtKB-KW"/>
</dbReference>
<dbReference type="CDD" id="cd03257">
    <property type="entry name" value="ABC_NikE_OppD_transporters"/>
    <property type="match status" value="1"/>
</dbReference>
<dbReference type="Pfam" id="PF08352">
    <property type="entry name" value="oligo_HPY"/>
    <property type="match status" value="1"/>
</dbReference>
<dbReference type="InterPro" id="IPR003593">
    <property type="entry name" value="AAA+_ATPase"/>
</dbReference>
<dbReference type="Pfam" id="PF00005">
    <property type="entry name" value="ABC_tran"/>
    <property type="match status" value="1"/>
</dbReference>
<keyword evidence="7" id="KW-1185">Reference proteome</keyword>
<name>A0ABP7PRK5_9GAMM</name>
<dbReference type="InterPro" id="IPR013563">
    <property type="entry name" value="Oligopep_ABC_C"/>
</dbReference>
<dbReference type="RefSeq" id="WP_344807734.1">
    <property type="nucleotide sequence ID" value="NZ_BAABBO010000012.1"/>
</dbReference>
<evidence type="ECO:0000259" key="5">
    <source>
        <dbReference type="PROSITE" id="PS50893"/>
    </source>
</evidence>
<reference evidence="7" key="1">
    <citation type="journal article" date="2019" name="Int. J. Syst. Evol. Microbiol.">
        <title>The Global Catalogue of Microorganisms (GCM) 10K type strain sequencing project: providing services to taxonomists for standard genome sequencing and annotation.</title>
        <authorList>
            <consortium name="The Broad Institute Genomics Platform"/>
            <consortium name="The Broad Institute Genome Sequencing Center for Infectious Disease"/>
            <person name="Wu L."/>
            <person name="Ma J."/>
        </authorList>
    </citation>
    <scope>NUCLEOTIDE SEQUENCE [LARGE SCALE GENOMIC DNA]</scope>
    <source>
        <strain evidence="7">JCM 17555</strain>
    </source>
</reference>
<dbReference type="PANTHER" id="PTHR43776:SF7">
    <property type="entry name" value="D,D-DIPEPTIDE TRANSPORT ATP-BINDING PROTEIN DDPF-RELATED"/>
    <property type="match status" value="1"/>
</dbReference>
<keyword evidence="3" id="KW-0547">Nucleotide-binding</keyword>
<keyword evidence="2" id="KW-0813">Transport</keyword>
<protein>
    <submittedName>
        <fullName evidence="6">ATP-binding cassette domain-containing protein</fullName>
    </submittedName>
</protein>
<evidence type="ECO:0000256" key="3">
    <source>
        <dbReference type="ARBA" id="ARBA00022741"/>
    </source>
</evidence>
<dbReference type="InterPro" id="IPR017871">
    <property type="entry name" value="ABC_transporter-like_CS"/>
</dbReference>
<dbReference type="Proteomes" id="UP001501337">
    <property type="component" value="Unassembled WGS sequence"/>
</dbReference>
<evidence type="ECO:0000256" key="4">
    <source>
        <dbReference type="ARBA" id="ARBA00022840"/>
    </source>
</evidence>
<organism evidence="6 7">
    <name type="scientific">Allohahella marinimesophila</name>
    <dbReference type="NCBI Taxonomy" id="1054972"/>
    <lineage>
        <taxon>Bacteria</taxon>
        <taxon>Pseudomonadati</taxon>
        <taxon>Pseudomonadota</taxon>
        <taxon>Gammaproteobacteria</taxon>
        <taxon>Oceanospirillales</taxon>
        <taxon>Hahellaceae</taxon>
        <taxon>Allohahella</taxon>
    </lineage>
</organism>
<dbReference type="InterPro" id="IPR027417">
    <property type="entry name" value="P-loop_NTPase"/>
</dbReference>
<proteinExistence type="inferred from homology"/>
<dbReference type="EMBL" id="BAABBO010000012">
    <property type="protein sequence ID" value="GAA3970069.1"/>
    <property type="molecule type" value="Genomic_DNA"/>
</dbReference>
<evidence type="ECO:0000256" key="2">
    <source>
        <dbReference type="ARBA" id="ARBA00022448"/>
    </source>
</evidence>
<evidence type="ECO:0000313" key="6">
    <source>
        <dbReference type="EMBL" id="GAA3970069.1"/>
    </source>
</evidence>
<sequence length="349" mass="39277">MSDLVEIHNISKRFAIHGDLLDQLTFEDGRLRRKREYVHAVNDVSLTVRKGEALCVVGESGCGKSTLARLVIGLLRPSSGKVIYDGERIDDMTGAERKPYHRRMQMIFQNPYASLNPRMTITQTLEEPLRWHQPELSRNEYMAKIAEVMASVGIDASWGSRYPHEFSGGQRQRISIARALVVDPEFIVADEPISALDVSIQAQVLNLMSSAQEERSLTYLFITHDLAVVEHFASRVAVMYLGTLCELAPARALFASPQHPYTRALLSAIPRLRDERPAFIRLEGEVPTPVHLPSGCVFHQRCPYANERCRREVPRLEALPGQVSPDQPKGARISAEHLVACHAVQERRI</sequence>
<dbReference type="InterPro" id="IPR050319">
    <property type="entry name" value="ABC_transp_ATP-bind"/>
</dbReference>
<dbReference type="PROSITE" id="PS50893">
    <property type="entry name" value="ABC_TRANSPORTER_2"/>
    <property type="match status" value="1"/>
</dbReference>
<comment type="similarity">
    <text evidence="1">Belongs to the ABC transporter superfamily.</text>
</comment>
<dbReference type="Gene3D" id="3.40.50.300">
    <property type="entry name" value="P-loop containing nucleotide triphosphate hydrolases"/>
    <property type="match status" value="1"/>
</dbReference>